<name>A0A5C8NMV7_9BACI</name>
<gene>
    <name evidence="1" type="ORF">FHP05_11760</name>
</gene>
<evidence type="ECO:0000313" key="1">
    <source>
        <dbReference type="EMBL" id="TXL62476.1"/>
    </source>
</evidence>
<evidence type="ECO:0008006" key="3">
    <source>
        <dbReference type="Google" id="ProtNLM"/>
    </source>
</evidence>
<dbReference type="Pfam" id="PF11104">
    <property type="entry name" value="PilM_2"/>
    <property type="match status" value="1"/>
</dbReference>
<dbReference type="Gene3D" id="3.30.1490.300">
    <property type="match status" value="1"/>
</dbReference>
<organism evidence="1 2">
    <name type="scientific">Cerasibacillus terrae</name>
    <dbReference type="NCBI Taxonomy" id="2498845"/>
    <lineage>
        <taxon>Bacteria</taxon>
        <taxon>Bacillati</taxon>
        <taxon>Bacillota</taxon>
        <taxon>Bacilli</taxon>
        <taxon>Bacillales</taxon>
        <taxon>Bacillaceae</taxon>
        <taxon>Cerasibacillus</taxon>
    </lineage>
</organism>
<reference evidence="1 2" key="1">
    <citation type="submission" date="2019-06" db="EMBL/GenBank/DDBJ databases">
        <title>Cerasibacillus sp. nov., isolated from maize field.</title>
        <authorList>
            <person name="Lin S.-Y."/>
            <person name="Tsai C.-F."/>
            <person name="Young C.-C."/>
        </authorList>
    </citation>
    <scope>NUCLEOTIDE SEQUENCE [LARGE SCALE GENOMIC DNA]</scope>
    <source>
        <strain evidence="1 2">CC-CFT480</strain>
    </source>
</reference>
<dbReference type="Gene3D" id="3.30.420.40">
    <property type="match status" value="2"/>
</dbReference>
<dbReference type="EMBL" id="VDUW01000009">
    <property type="protein sequence ID" value="TXL62476.1"/>
    <property type="molecule type" value="Genomic_DNA"/>
</dbReference>
<dbReference type="Proteomes" id="UP000321574">
    <property type="component" value="Unassembled WGS sequence"/>
</dbReference>
<comment type="caution">
    <text evidence="1">The sequence shown here is derived from an EMBL/GenBank/DDBJ whole genome shotgun (WGS) entry which is preliminary data.</text>
</comment>
<dbReference type="InterPro" id="IPR005883">
    <property type="entry name" value="PilM"/>
</dbReference>
<evidence type="ECO:0000313" key="2">
    <source>
        <dbReference type="Proteomes" id="UP000321574"/>
    </source>
</evidence>
<protein>
    <recommendedName>
        <fullName evidence="3">Pilus assembly protein PilM</fullName>
    </recommendedName>
</protein>
<proteinExistence type="predicted"/>
<keyword evidence="2" id="KW-1185">Reference proteome</keyword>
<sequence>MDANVITTKRITYFKEGDNMFLFSKSKRMVNIVLDDYVIRIAVSKGNNLESIKLLEEREVPLGLIEHGKIIDEMKFYEWMKELIREMGLRRHPVRFYVPNSLVIMRHVTIPEELIGEGLHEYFYTEIGKSIHLPFQEALFDVFVPKVEGHKEVETNEQQKRGVLFAAPEEEINKYMTIFADVSLRPEAVDIEPLGVYRYFFHLYERKKDVVSLFFEMNLTSYHLSIFHHHIPEFIRHQYLDIQTSVWKITNKNSNLLTWEYHEKTDTLLGELGDHITELGRIMDFYRYSLYKGEKKVDEIIVHGDYPDIEKIVTKLKEQYDIPVKLLQAYMSESHDKEVDIRFIPVLGLALKGERIDAPRD</sequence>
<accession>A0A5C8NMV7</accession>
<dbReference type="AlphaFoldDB" id="A0A5C8NMV7"/>
<dbReference type="OrthoDB" id="2690797at2"/>